<name>A0A9E6UM16_9HYPH</name>
<keyword evidence="2" id="KW-1185">Reference proteome</keyword>
<dbReference type="KEGG" id="cmet:K6K41_06500"/>
<dbReference type="EMBL" id="CP081869">
    <property type="protein sequence ID" value="QZO01187.1"/>
    <property type="molecule type" value="Genomic_DNA"/>
</dbReference>
<organism evidence="1 2">
    <name type="scientific">Chenggangzhangella methanolivorans</name>
    <dbReference type="NCBI Taxonomy" id="1437009"/>
    <lineage>
        <taxon>Bacteria</taxon>
        <taxon>Pseudomonadati</taxon>
        <taxon>Pseudomonadota</taxon>
        <taxon>Alphaproteobacteria</taxon>
        <taxon>Hyphomicrobiales</taxon>
        <taxon>Methylopilaceae</taxon>
        <taxon>Chenggangzhangella</taxon>
    </lineage>
</organism>
<proteinExistence type="predicted"/>
<protein>
    <submittedName>
        <fullName evidence="1">Uncharacterized protein</fullName>
    </submittedName>
</protein>
<dbReference type="AlphaFoldDB" id="A0A9E6UM16"/>
<dbReference type="RefSeq" id="WP_261404424.1">
    <property type="nucleotide sequence ID" value="NZ_CP081869.1"/>
</dbReference>
<sequence length="90" mass="9959">MLMFVADAHAVAAASDPMLAGLLANILGPRPACARDTWRGDRREALELCRRLLSYVRQDVADRRLDVSLGYIAIELEGLRVARSGNRLTH</sequence>
<evidence type="ECO:0000313" key="2">
    <source>
        <dbReference type="Proteomes" id="UP000825701"/>
    </source>
</evidence>
<gene>
    <name evidence="1" type="ORF">K6K41_06500</name>
</gene>
<reference evidence="1" key="1">
    <citation type="submission" date="2021-08" db="EMBL/GenBank/DDBJ databases">
        <authorList>
            <person name="Zhang H."/>
            <person name="Xu M."/>
            <person name="Yu Z."/>
            <person name="Yang L."/>
            <person name="Cai Y."/>
        </authorList>
    </citation>
    <scope>NUCLEOTIDE SEQUENCE</scope>
    <source>
        <strain evidence="1">CHL1</strain>
    </source>
</reference>
<evidence type="ECO:0000313" key="1">
    <source>
        <dbReference type="EMBL" id="QZO01187.1"/>
    </source>
</evidence>
<accession>A0A9E6UM16</accession>
<dbReference type="Proteomes" id="UP000825701">
    <property type="component" value="Chromosome"/>
</dbReference>